<dbReference type="GO" id="GO:0003723">
    <property type="term" value="F:RNA binding"/>
    <property type="evidence" value="ECO:0007669"/>
    <property type="project" value="InterPro"/>
</dbReference>
<dbReference type="EMBL" id="OBQD01000003">
    <property type="protein sequence ID" value="SOC37026.1"/>
    <property type="molecule type" value="Genomic_DNA"/>
</dbReference>
<keyword evidence="2" id="KW-0808">Transferase</keyword>
<accession>A0A285U913</accession>
<evidence type="ECO:0000256" key="2">
    <source>
        <dbReference type="ARBA" id="ARBA00022679"/>
    </source>
</evidence>
<dbReference type="PANTHER" id="PTHR43191">
    <property type="entry name" value="RRNA METHYLTRANSFERASE 3"/>
    <property type="match status" value="1"/>
</dbReference>
<dbReference type="SUPFAM" id="SSF75217">
    <property type="entry name" value="alpha/beta knot"/>
    <property type="match status" value="1"/>
</dbReference>
<dbReference type="PANTHER" id="PTHR43191:SF12">
    <property type="entry name" value="RRNA METHYLASE"/>
    <property type="match status" value="1"/>
</dbReference>
<keyword evidence="1 4" id="KW-0489">Methyltransferase</keyword>
<evidence type="ECO:0000259" key="3">
    <source>
        <dbReference type="Pfam" id="PF00588"/>
    </source>
</evidence>
<dbReference type="InterPro" id="IPR029026">
    <property type="entry name" value="tRNA_m1G_MTases_N"/>
</dbReference>
<feature type="domain" description="tRNA/rRNA methyltransferase SpoU type" evidence="3">
    <location>
        <begin position="127"/>
        <end position="266"/>
    </location>
</feature>
<dbReference type="CDD" id="cd18095">
    <property type="entry name" value="SpoU-like_rRNA-MTase"/>
    <property type="match status" value="1"/>
</dbReference>
<proteinExistence type="predicted"/>
<dbReference type="GO" id="GO:0008173">
    <property type="term" value="F:RNA methyltransferase activity"/>
    <property type="evidence" value="ECO:0007669"/>
    <property type="project" value="InterPro"/>
</dbReference>
<organism evidence="4 5">
    <name type="scientific">Rhizobium subbaraonis</name>
    <dbReference type="NCBI Taxonomy" id="908946"/>
    <lineage>
        <taxon>Bacteria</taxon>
        <taxon>Pseudomonadati</taxon>
        <taxon>Pseudomonadota</taxon>
        <taxon>Alphaproteobacteria</taxon>
        <taxon>Hyphomicrobiales</taxon>
        <taxon>Rhizobiaceae</taxon>
        <taxon>Rhizobium/Agrobacterium group</taxon>
        <taxon>Rhizobium</taxon>
    </lineage>
</organism>
<name>A0A285U913_9HYPH</name>
<evidence type="ECO:0000313" key="4">
    <source>
        <dbReference type="EMBL" id="SOC37026.1"/>
    </source>
</evidence>
<dbReference type="InterPro" id="IPR029028">
    <property type="entry name" value="Alpha/beta_knot_MTases"/>
</dbReference>
<dbReference type="SUPFAM" id="SSF55315">
    <property type="entry name" value="L30e-like"/>
    <property type="match status" value="1"/>
</dbReference>
<evidence type="ECO:0000313" key="5">
    <source>
        <dbReference type="Proteomes" id="UP000219167"/>
    </source>
</evidence>
<dbReference type="AlphaFoldDB" id="A0A285U913"/>
<dbReference type="RefSeq" id="WP_245423440.1">
    <property type="nucleotide sequence ID" value="NZ_OBQD01000003.1"/>
</dbReference>
<reference evidence="4 5" key="1">
    <citation type="submission" date="2017-08" db="EMBL/GenBank/DDBJ databases">
        <authorList>
            <person name="de Groot N.N."/>
        </authorList>
    </citation>
    <scope>NUCLEOTIDE SEQUENCE [LARGE SCALE GENOMIC DNA]</scope>
    <source>
        <strain evidence="4 5">JC85</strain>
    </source>
</reference>
<gene>
    <name evidence="4" type="ORF">SAMN05892877_103369</name>
</gene>
<dbReference type="GO" id="GO:0032259">
    <property type="term" value="P:methylation"/>
    <property type="evidence" value="ECO:0007669"/>
    <property type="project" value="UniProtKB-KW"/>
</dbReference>
<dbReference type="GO" id="GO:0006396">
    <property type="term" value="P:RNA processing"/>
    <property type="evidence" value="ECO:0007669"/>
    <property type="project" value="InterPro"/>
</dbReference>
<dbReference type="Pfam" id="PF00588">
    <property type="entry name" value="SpoU_methylase"/>
    <property type="match status" value="1"/>
</dbReference>
<dbReference type="InterPro" id="IPR051259">
    <property type="entry name" value="rRNA_Methyltransferase"/>
</dbReference>
<dbReference type="InterPro" id="IPR029064">
    <property type="entry name" value="Ribosomal_eL30-like_sf"/>
</dbReference>
<keyword evidence="5" id="KW-1185">Reference proteome</keyword>
<protein>
    <submittedName>
        <fullName evidence="4">tRNA G18 (Ribose-2'-O)-methylase SpoU</fullName>
    </submittedName>
</protein>
<dbReference type="Proteomes" id="UP000219167">
    <property type="component" value="Unassembled WGS sequence"/>
</dbReference>
<dbReference type="Gene3D" id="3.30.1330.30">
    <property type="match status" value="1"/>
</dbReference>
<sequence>MAGAAIRITESDDPRIAAFRSIRERDLVGREGRFVAEGTVVLRMLAQAHTRGGGFRAEAILILENRLAGLAAILADIPADVPGYVADKTIFNGIAGFDMHRGVVAIGRREEPPSVAGLIASLPADSLVLAACGISNHDNMGALFRNAAAFGVDAFLLDETCCDPLYRKAIRVSVGSVLSLPYAQGEGARELLQSLTETGFAIWALSPRGETAVGQIAPSARLALVAGTEGEGLPDAILSQFHTARVPQAPGLDSLNVATACGIALYQMALSKGRIG</sequence>
<dbReference type="InterPro" id="IPR001537">
    <property type="entry name" value="SpoU_MeTrfase"/>
</dbReference>
<dbReference type="Gene3D" id="3.40.1280.10">
    <property type="match status" value="1"/>
</dbReference>
<evidence type="ECO:0000256" key="1">
    <source>
        <dbReference type="ARBA" id="ARBA00022603"/>
    </source>
</evidence>